<feature type="region of interest" description="Disordered" evidence="1">
    <location>
        <begin position="1"/>
        <end position="72"/>
    </location>
</feature>
<dbReference type="EMBL" id="JAMKFB020000022">
    <property type="protein sequence ID" value="KAL0160594.1"/>
    <property type="molecule type" value="Genomic_DNA"/>
</dbReference>
<feature type="compositionally biased region" description="Polar residues" evidence="1">
    <location>
        <begin position="20"/>
        <end position="39"/>
    </location>
</feature>
<comment type="caution">
    <text evidence="2">The sequence shown here is derived from an EMBL/GenBank/DDBJ whole genome shotgun (WGS) entry which is preliminary data.</text>
</comment>
<name>A0ABD0NEZ2_CIRMR</name>
<proteinExistence type="predicted"/>
<organism evidence="2 3">
    <name type="scientific">Cirrhinus mrigala</name>
    <name type="common">Mrigala</name>
    <dbReference type="NCBI Taxonomy" id="683832"/>
    <lineage>
        <taxon>Eukaryota</taxon>
        <taxon>Metazoa</taxon>
        <taxon>Chordata</taxon>
        <taxon>Craniata</taxon>
        <taxon>Vertebrata</taxon>
        <taxon>Euteleostomi</taxon>
        <taxon>Actinopterygii</taxon>
        <taxon>Neopterygii</taxon>
        <taxon>Teleostei</taxon>
        <taxon>Ostariophysi</taxon>
        <taxon>Cypriniformes</taxon>
        <taxon>Cyprinidae</taxon>
        <taxon>Labeoninae</taxon>
        <taxon>Labeonini</taxon>
        <taxon>Cirrhinus</taxon>
    </lineage>
</organism>
<accession>A0ABD0NEZ2</accession>
<feature type="non-terminal residue" evidence="2">
    <location>
        <position position="1"/>
    </location>
</feature>
<feature type="compositionally biased region" description="Polar residues" evidence="1">
    <location>
        <begin position="60"/>
        <end position="72"/>
    </location>
</feature>
<gene>
    <name evidence="2" type="ORF">M9458_044319</name>
</gene>
<evidence type="ECO:0000313" key="2">
    <source>
        <dbReference type="EMBL" id="KAL0160594.1"/>
    </source>
</evidence>
<evidence type="ECO:0000256" key="1">
    <source>
        <dbReference type="SAM" id="MobiDB-lite"/>
    </source>
</evidence>
<protein>
    <submittedName>
        <fullName evidence="2">Uncharacterized protein</fullName>
    </submittedName>
</protein>
<feature type="non-terminal residue" evidence="2">
    <location>
        <position position="72"/>
    </location>
</feature>
<sequence>PSTPSSLPEQPSTSSSPTTIYISDSEQESKPTTPSSPQTLPARPDQQASQDVAETHVDASQETQETLSSADP</sequence>
<keyword evidence="3" id="KW-1185">Reference proteome</keyword>
<dbReference type="Proteomes" id="UP001529510">
    <property type="component" value="Unassembled WGS sequence"/>
</dbReference>
<reference evidence="2 3" key="1">
    <citation type="submission" date="2024-05" db="EMBL/GenBank/DDBJ databases">
        <title>Genome sequencing and assembly of Indian major carp, Cirrhinus mrigala (Hamilton, 1822).</title>
        <authorList>
            <person name="Mohindra V."/>
            <person name="Chowdhury L.M."/>
            <person name="Lal K."/>
            <person name="Jena J.K."/>
        </authorList>
    </citation>
    <scope>NUCLEOTIDE SEQUENCE [LARGE SCALE GENOMIC DNA]</scope>
    <source>
        <strain evidence="2">CM1030</strain>
        <tissue evidence="2">Blood</tissue>
    </source>
</reference>
<dbReference type="AlphaFoldDB" id="A0ABD0NEZ2"/>
<feature type="compositionally biased region" description="Low complexity" evidence="1">
    <location>
        <begin position="1"/>
        <end position="19"/>
    </location>
</feature>
<evidence type="ECO:0000313" key="3">
    <source>
        <dbReference type="Proteomes" id="UP001529510"/>
    </source>
</evidence>